<evidence type="ECO:0000256" key="2">
    <source>
        <dbReference type="ARBA" id="ARBA00005982"/>
    </source>
</evidence>
<keyword evidence="4" id="KW-1003">Cell membrane</keyword>
<dbReference type="InterPro" id="IPR000109">
    <property type="entry name" value="POT_fam"/>
</dbReference>
<feature type="domain" description="Major facilitator superfamily (MFS) profile" evidence="10">
    <location>
        <begin position="31"/>
        <end position="494"/>
    </location>
</feature>
<dbReference type="Proteomes" id="UP000646523">
    <property type="component" value="Unassembled WGS sequence"/>
</dbReference>
<dbReference type="SUPFAM" id="SSF103473">
    <property type="entry name" value="MFS general substrate transporter"/>
    <property type="match status" value="1"/>
</dbReference>
<feature type="transmembrane region" description="Helical" evidence="9">
    <location>
        <begin position="72"/>
        <end position="92"/>
    </location>
</feature>
<proteinExistence type="inferred from homology"/>
<dbReference type="Gene3D" id="1.20.1250.20">
    <property type="entry name" value="MFS general substrate transporter like domains"/>
    <property type="match status" value="1"/>
</dbReference>
<dbReference type="InterPro" id="IPR020846">
    <property type="entry name" value="MFS_dom"/>
</dbReference>
<keyword evidence="12" id="KW-1185">Reference proteome</keyword>
<sequence>MMNSHAHPCGRGAGMTTEGRTFFGHPRGLATLFGTEMWERFSWYGLRAILATFLAASPAHQGLGMSEQTAQAVVGVYGALIYLVALPGGWIADRILGARRSVFWGGFVIMCGHISMAVPVSSGAFVWLGLLLIIAGTGLLKPNISVMVGKLYPEDDDGRRDAGFSLFYLGINLGAFFAPLVVGWLARDDRWHLGFGAAAVGMALGLLQYVLGRRHLRGVGDRPGMPLTPRERGRVIRLVSVVTAAVASALGAWAATGALTLDRFTVVVTVVILAVPVGYFAYILFGSHDLTEDERSRMKAYIWLFVAAAIFWMVYDLAPSKLLFFAQNDTDLTLFGVRIQPATTQSFNPLFIMIFVPVFAALWVRLGTRVSTPQKFAFALVMVGLSFVVMAAAASLAETGKVSVWWLVLVYLVQVFGELSLSPVGLSVTTKLAPRAFKGQMLGIWFIAVSVGDAVGGQTGRLSQVMSEPAYYLLLAAMAIVAGLALFLFTRRLRAMMSEHHVPAEPPIR</sequence>
<feature type="transmembrane region" description="Helical" evidence="9">
    <location>
        <begin position="346"/>
        <end position="364"/>
    </location>
</feature>
<reference evidence="11" key="2">
    <citation type="submission" date="2020-09" db="EMBL/GenBank/DDBJ databases">
        <authorList>
            <person name="Sun Q."/>
            <person name="Zhou Y."/>
        </authorList>
    </citation>
    <scope>NUCLEOTIDE SEQUENCE</scope>
    <source>
        <strain evidence="11">CGMCC 4.7368</strain>
    </source>
</reference>
<feature type="transmembrane region" description="Helical" evidence="9">
    <location>
        <begin position="442"/>
        <end position="458"/>
    </location>
</feature>
<dbReference type="AlphaFoldDB" id="A0A917Z8P8"/>
<feature type="transmembrane region" description="Helical" evidence="9">
    <location>
        <begin position="191"/>
        <end position="212"/>
    </location>
</feature>
<protein>
    <submittedName>
        <fullName evidence="11">MFS transporter</fullName>
    </submittedName>
</protein>
<dbReference type="GO" id="GO:0005886">
    <property type="term" value="C:plasma membrane"/>
    <property type="evidence" value="ECO:0007669"/>
    <property type="project" value="UniProtKB-SubCell"/>
</dbReference>
<keyword evidence="7 9" id="KW-0472">Membrane</keyword>
<feature type="transmembrane region" description="Helical" evidence="9">
    <location>
        <begin position="41"/>
        <end position="60"/>
    </location>
</feature>
<gene>
    <name evidence="11" type="primary">ptr2</name>
    <name evidence="11" type="ORF">GCM10012289_53260</name>
</gene>
<evidence type="ECO:0000259" key="10">
    <source>
        <dbReference type="PROSITE" id="PS50850"/>
    </source>
</evidence>
<feature type="transmembrane region" description="Helical" evidence="9">
    <location>
        <begin position="376"/>
        <end position="397"/>
    </location>
</feature>
<evidence type="ECO:0000256" key="6">
    <source>
        <dbReference type="ARBA" id="ARBA00022989"/>
    </source>
</evidence>
<evidence type="ECO:0000256" key="3">
    <source>
        <dbReference type="ARBA" id="ARBA00022448"/>
    </source>
</evidence>
<comment type="subcellular location">
    <subcellularLocation>
        <location evidence="1">Cell membrane</location>
        <topology evidence="1">Multi-pass membrane protein</topology>
    </subcellularLocation>
    <subcellularLocation>
        <location evidence="8">Membrane</location>
        <topology evidence="8">Multi-pass membrane protein</topology>
    </subcellularLocation>
</comment>
<dbReference type="InterPro" id="IPR018456">
    <property type="entry name" value="PTR2_symporter_CS"/>
</dbReference>
<comment type="caution">
    <text evidence="11">The sequence shown here is derived from an EMBL/GenBank/DDBJ whole genome shotgun (WGS) entry which is preliminary data.</text>
</comment>
<dbReference type="PROSITE" id="PS01023">
    <property type="entry name" value="PTR2_2"/>
    <property type="match status" value="1"/>
</dbReference>
<feature type="transmembrane region" description="Helical" evidence="9">
    <location>
        <begin position="101"/>
        <end position="118"/>
    </location>
</feature>
<dbReference type="NCBIfam" id="TIGR00924">
    <property type="entry name" value="yjdL_sub1_fam"/>
    <property type="match status" value="1"/>
</dbReference>
<feature type="transmembrane region" description="Helical" evidence="9">
    <location>
        <begin position="470"/>
        <end position="489"/>
    </location>
</feature>
<feature type="transmembrane region" description="Helical" evidence="9">
    <location>
        <begin position="165"/>
        <end position="185"/>
    </location>
</feature>
<keyword evidence="5 8" id="KW-0812">Transmembrane</keyword>
<organism evidence="11 12">
    <name type="scientific">Nonomuraea cavernae</name>
    <dbReference type="NCBI Taxonomy" id="2045107"/>
    <lineage>
        <taxon>Bacteria</taxon>
        <taxon>Bacillati</taxon>
        <taxon>Actinomycetota</taxon>
        <taxon>Actinomycetes</taxon>
        <taxon>Streptosporangiales</taxon>
        <taxon>Streptosporangiaceae</taxon>
        <taxon>Nonomuraea</taxon>
    </lineage>
</organism>
<dbReference type="GO" id="GO:0035443">
    <property type="term" value="P:tripeptide transmembrane transport"/>
    <property type="evidence" value="ECO:0007669"/>
    <property type="project" value="UniProtKB-ARBA"/>
</dbReference>
<keyword evidence="6 9" id="KW-1133">Transmembrane helix</keyword>
<keyword evidence="3 8" id="KW-0813">Transport</keyword>
<dbReference type="PANTHER" id="PTHR23517:SF15">
    <property type="entry name" value="PROTON-DEPENDENT OLIGOPEPTIDE FAMILY TRANSPORT PROTEIN"/>
    <property type="match status" value="1"/>
</dbReference>
<dbReference type="InterPro" id="IPR005279">
    <property type="entry name" value="Dipep/tripep_permease"/>
</dbReference>
<dbReference type="InterPro" id="IPR050171">
    <property type="entry name" value="MFS_Transporters"/>
</dbReference>
<name>A0A917Z8P8_9ACTN</name>
<dbReference type="EMBL" id="BMNH01000019">
    <property type="protein sequence ID" value="GGO76274.1"/>
    <property type="molecule type" value="Genomic_DNA"/>
</dbReference>
<feature type="transmembrane region" description="Helical" evidence="9">
    <location>
        <begin position="266"/>
        <end position="286"/>
    </location>
</feature>
<evidence type="ECO:0000256" key="5">
    <source>
        <dbReference type="ARBA" id="ARBA00022692"/>
    </source>
</evidence>
<reference evidence="11" key="1">
    <citation type="journal article" date="2014" name="Int. J. Syst. Evol. Microbiol.">
        <title>Complete genome sequence of Corynebacterium casei LMG S-19264T (=DSM 44701T), isolated from a smear-ripened cheese.</title>
        <authorList>
            <consortium name="US DOE Joint Genome Institute (JGI-PGF)"/>
            <person name="Walter F."/>
            <person name="Albersmeier A."/>
            <person name="Kalinowski J."/>
            <person name="Ruckert C."/>
        </authorList>
    </citation>
    <scope>NUCLEOTIDE SEQUENCE</scope>
    <source>
        <strain evidence="11">CGMCC 4.7368</strain>
    </source>
</reference>
<evidence type="ECO:0000256" key="7">
    <source>
        <dbReference type="ARBA" id="ARBA00023136"/>
    </source>
</evidence>
<dbReference type="CDD" id="cd17346">
    <property type="entry name" value="MFS_DtpA_like"/>
    <property type="match status" value="1"/>
</dbReference>
<feature type="transmembrane region" description="Helical" evidence="9">
    <location>
        <begin position="235"/>
        <end position="254"/>
    </location>
</feature>
<evidence type="ECO:0000313" key="12">
    <source>
        <dbReference type="Proteomes" id="UP000646523"/>
    </source>
</evidence>
<dbReference type="FunFam" id="1.20.1250.20:FF:000017">
    <property type="entry name" value="Dipeptide and tripeptide permease A"/>
    <property type="match status" value="1"/>
</dbReference>
<dbReference type="PANTHER" id="PTHR23517">
    <property type="entry name" value="RESISTANCE PROTEIN MDTM, PUTATIVE-RELATED-RELATED"/>
    <property type="match status" value="1"/>
</dbReference>
<dbReference type="Pfam" id="PF00854">
    <property type="entry name" value="PTR2"/>
    <property type="match status" value="1"/>
</dbReference>
<feature type="transmembrane region" description="Helical" evidence="9">
    <location>
        <begin position="124"/>
        <end position="144"/>
    </location>
</feature>
<feature type="transmembrane region" description="Helical" evidence="9">
    <location>
        <begin position="403"/>
        <end position="421"/>
    </location>
</feature>
<comment type="similarity">
    <text evidence="2 8">Belongs to the major facilitator superfamily. Proton-dependent oligopeptide transporter (POT/PTR) (TC 2.A.17) family.</text>
</comment>
<dbReference type="GO" id="GO:0071916">
    <property type="term" value="F:dipeptide transmembrane transporter activity"/>
    <property type="evidence" value="ECO:0007669"/>
    <property type="project" value="UniProtKB-ARBA"/>
</dbReference>
<evidence type="ECO:0000256" key="8">
    <source>
        <dbReference type="RuleBase" id="RU003755"/>
    </source>
</evidence>
<dbReference type="GO" id="GO:0015333">
    <property type="term" value="F:peptide:proton symporter activity"/>
    <property type="evidence" value="ECO:0007669"/>
    <property type="project" value="UniProtKB-ARBA"/>
</dbReference>
<evidence type="ECO:0000313" key="11">
    <source>
        <dbReference type="EMBL" id="GGO76274.1"/>
    </source>
</evidence>
<accession>A0A917Z8P8</accession>
<feature type="transmembrane region" description="Helical" evidence="9">
    <location>
        <begin position="298"/>
        <end position="315"/>
    </location>
</feature>
<dbReference type="GO" id="GO:0042937">
    <property type="term" value="F:tripeptide transmembrane transporter activity"/>
    <property type="evidence" value="ECO:0007669"/>
    <property type="project" value="UniProtKB-ARBA"/>
</dbReference>
<evidence type="ECO:0000256" key="1">
    <source>
        <dbReference type="ARBA" id="ARBA00004651"/>
    </source>
</evidence>
<dbReference type="PROSITE" id="PS50850">
    <property type="entry name" value="MFS"/>
    <property type="match status" value="1"/>
</dbReference>
<evidence type="ECO:0000256" key="9">
    <source>
        <dbReference type="SAM" id="Phobius"/>
    </source>
</evidence>
<evidence type="ECO:0000256" key="4">
    <source>
        <dbReference type="ARBA" id="ARBA00022475"/>
    </source>
</evidence>
<dbReference type="InterPro" id="IPR036259">
    <property type="entry name" value="MFS_trans_sf"/>
</dbReference>